<proteinExistence type="predicted"/>
<sequence>MDGRARYLLTPDFAYSETNPNLPPVVGRTVRWPLPRPQNYVYPSDNTETLPVPSPSPTSVIQSNGRVMAEAPSVRQRVPSRIAPTIIQVPTEQLTAHPNGKPKPSAPIGVRLPGPCTGAADIASTNISRR</sequence>
<keyword evidence="3" id="KW-1185">Reference proteome</keyword>
<name>E9HVE1_DAPPU</name>
<dbReference type="HOGENOM" id="CLU_1940212_0_0_1"/>
<dbReference type="KEGG" id="dpx:DAPPUDRAFT_118317"/>
<evidence type="ECO:0000313" key="3">
    <source>
        <dbReference type="Proteomes" id="UP000000305"/>
    </source>
</evidence>
<protein>
    <submittedName>
        <fullName evidence="2">Uncharacterized protein</fullName>
    </submittedName>
</protein>
<dbReference type="PhylomeDB" id="E9HVE1"/>
<dbReference type="AlphaFoldDB" id="E9HVE1"/>
<dbReference type="Proteomes" id="UP000000305">
    <property type="component" value="Unassembled WGS sequence"/>
</dbReference>
<organism evidence="2 3">
    <name type="scientific">Daphnia pulex</name>
    <name type="common">Water flea</name>
    <dbReference type="NCBI Taxonomy" id="6669"/>
    <lineage>
        <taxon>Eukaryota</taxon>
        <taxon>Metazoa</taxon>
        <taxon>Ecdysozoa</taxon>
        <taxon>Arthropoda</taxon>
        <taxon>Crustacea</taxon>
        <taxon>Branchiopoda</taxon>
        <taxon>Diplostraca</taxon>
        <taxon>Cladocera</taxon>
        <taxon>Anomopoda</taxon>
        <taxon>Daphniidae</taxon>
        <taxon>Daphnia</taxon>
    </lineage>
</organism>
<gene>
    <name evidence="2" type="ORF">DAPPUDRAFT_118317</name>
</gene>
<dbReference type="InParanoid" id="E9HVE1"/>
<reference evidence="2 3" key="1">
    <citation type="journal article" date="2011" name="Science">
        <title>The ecoresponsive genome of Daphnia pulex.</title>
        <authorList>
            <person name="Colbourne J.K."/>
            <person name="Pfrender M.E."/>
            <person name="Gilbert D."/>
            <person name="Thomas W.K."/>
            <person name="Tucker A."/>
            <person name="Oakley T.H."/>
            <person name="Tokishita S."/>
            <person name="Aerts A."/>
            <person name="Arnold G.J."/>
            <person name="Basu M.K."/>
            <person name="Bauer D.J."/>
            <person name="Caceres C.E."/>
            <person name="Carmel L."/>
            <person name="Casola C."/>
            <person name="Choi J.H."/>
            <person name="Detter J.C."/>
            <person name="Dong Q."/>
            <person name="Dusheyko S."/>
            <person name="Eads B.D."/>
            <person name="Frohlich T."/>
            <person name="Geiler-Samerotte K.A."/>
            <person name="Gerlach D."/>
            <person name="Hatcher P."/>
            <person name="Jogdeo S."/>
            <person name="Krijgsveld J."/>
            <person name="Kriventseva E.V."/>
            <person name="Kultz D."/>
            <person name="Laforsch C."/>
            <person name="Lindquist E."/>
            <person name="Lopez J."/>
            <person name="Manak J.R."/>
            <person name="Muller J."/>
            <person name="Pangilinan J."/>
            <person name="Patwardhan R.P."/>
            <person name="Pitluck S."/>
            <person name="Pritham E.J."/>
            <person name="Rechtsteiner A."/>
            <person name="Rho M."/>
            <person name="Rogozin I.B."/>
            <person name="Sakarya O."/>
            <person name="Salamov A."/>
            <person name="Schaack S."/>
            <person name="Shapiro H."/>
            <person name="Shiga Y."/>
            <person name="Skalitzky C."/>
            <person name="Smith Z."/>
            <person name="Souvorov A."/>
            <person name="Sung W."/>
            <person name="Tang Z."/>
            <person name="Tsuchiya D."/>
            <person name="Tu H."/>
            <person name="Vos H."/>
            <person name="Wang M."/>
            <person name="Wolf Y.I."/>
            <person name="Yamagata H."/>
            <person name="Yamada T."/>
            <person name="Ye Y."/>
            <person name="Shaw J.R."/>
            <person name="Andrews J."/>
            <person name="Crease T.J."/>
            <person name="Tang H."/>
            <person name="Lucas S.M."/>
            <person name="Robertson H.M."/>
            <person name="Bork P."/>
            <person name="Koonin E.V."/>
            <person name="Zdobnov E.M."/>
            <person name="Grigoriev I.V."/>
            <person name="Lynch M."/>
            <person name="Boore J.L."/>
        </authorList>
    </citation>
    <scope>NUCLEOTIDE SEQUENCE [LARGE SCALE GENOMIC DNA]</scope>
</reference>
<evidence type="ECO:0000313" key="2">
    <source>
        <dbReference type="EMBL" id="EFX64293.1"/>
    </source>
</evidence>
<evidence type="ECO:0000256" key="1">
    <source>
        <dbReference type="SAM" id="MobiDB-lite"/>
    </source>
</evidence>
<accession>E9HVE1</accession>
<feature type="region of interest" description="Disordered" evidence="1">
    <location>
        <begin position="91"/>
        <end position="130"/>
    </location>
</feature>
<dbReference type="EMBL" id="GL732849">
    <property type="protein sequence ID" value="EFX64293.1"/>
    <property type="molecule type" value="Genomic_DNA"/>
</dbReference>